<dbReference type="AlphaFoldDB" id="A0A0F9HBW6"/>
<sequence length="75" mass="9013">MIDKERINYIHLFNKNTGKYPNIRDQTICGIYSYSYKFPIGDSMVIEKKGYQFLPIHTKEKSKKCEKCWNNKMLE</sequence>
<reference evidence="1" key="1">
    <citation type="journal article" date="2015" name="Nature">
        <title>Complex archaea that bridge the gap between prokaryotes and eukaryotes.</title>
        <authorList>
            <person name="Spang A."/>
            <person name="Saw J.H."/>
            <person name="Jorgensen S.L."/>
            <person name="Zaremba-Niedzwiedzka K."/>
            <person name="Martijn J."/>
            <person name="Lind A.E."/>
            <person name="van Eijk R."/>
            <person name="Schleper C."/>
            <person name="Guy L."/>
            <person name="Ettema T.J."/>
        </authorList>
    </citation>
    <scope>NUCLEOTIDE SEQUENCE</scope>
</reference>
<gene>
    <name evidence="1" type="ORF">LCGC14_1723240</name>
</gene>
<comment type="caution">
    <text evidence="1">The sequence shown here is derived from an EMBL/GenBank/DDBJ whole genome shotgun (WGS) entry which is preliminary data.</text>
</comment>
<accession>A0A0F9HBW6</accession>
<name>A0A0F9HBW6_9ZZZZ</name>
<dbReference type="EMBL" id="LAZR01015535">
    <property type="protein sequence ID" value="KKM09052.1"/>
    <property type="molecule type" value="Genomic_DNA"/>
</dbReference>
<protein>
    <submittedName>
        <fullName evidence="1">Uncharacterized protein</fullName>
    </submittedName>
</protein>
<proteinExistence type="predicted"/>
<organism evidence="1">
    <name type="scientific">marine sediment metagenome</name>
    <dbReference type="NCBI Taxonomy" id="412755"/>
    <lineage>
        <taxon>unclassified sequences</taxon>
        <taxon>metagenomes</taxon>
        <taxon>ecological metagenomes</taxon>
    </lineage>
</organism>
<evidence type="ECO:0000313" key="1">
    <source>
        <dbReference type="EMBL" id="KKM09052.1"/>
    </source>
</evidence>